<keyword evidence="2" id="KW-1185">Reference proteome</keyword>
<proteinExistence type="predicted"/>
<accession>A0A448ZAC7</accession>
<dbReference type="EMBL" id="CAACVS010000194">
    <property type="protein sequence ID" value="VEU38948.1"/>
    <property type="molecule type" value="Genomic_DNA"/>
</dbReference>
<name>A0A448ZAC7_9STRA</name>
<gene>
    <name evidence="1" type="ORF">PSNMU_V1.4_AUG-EV-PASAV3_0057830</name>
</gene>
<dbReference type="AlphaFoldDB" id="A0A448ZAC7"/>
<reference evidence="1 2" key="1">
    <citation type="submission" date="2019-01" db="EMBL/GenBank/DDBJ databases">
        <authorList>
            <person name="Ferrante I. M."/>
        </authorList>
    </citation>
    <scope>NUCLEOTIDE SEQUENCE [LARGE SCALE GENOMIC DNA]</scope>
    <source>
        <strain evidence="1 2">B856</strain>
    </source>
</reference>
<sequence length="105" mass="12243">MILGNRHLEANRMLEYMRLIRIPSIERISLTSLLLVFASLVENRTELESPLVSAFFLSLELSCGFKIRWYVWNTRIACKATTRPNTTRYAVSMILKFSPFSEVRL</sequence>
<organism evidence="1 2">
    <name type="scientific">Pseudo-nitzschia multistriata</name>
    <dbReference type="NCBI Taxonomy" id="183589"/>
    <lineage>
        <taxon>Eukaryota</taxon>
        <taxon>Sar</taxon>
        <taxon>Stramenopiles</taxon>
        <taxon>Ochrophyta</taxon>
        <taxon>Bacillariophyta</taxon>
        <taxon>Bacillariophyceae</taxon>
        <taxon>Bacillariophycidae</taxon>
        <taxon>Bacillariales</taxon>
        <taxon>Bacillariaceae</taxon>
        <taxon>Pseudo-nitzschia</taxon>
    </lineage>
</organism>
<evidence type="ECO:0000313" key="1">
    <source>
        <dbReference type="EMBL" id="VEU38948.1"/>
    </source>
</evidence>
<evidence type="ECO:0000313" key="2">
    <source>
        <dbReference type="Proteomes" id="UP000291116"/>
    </source>
</evidence>
<protein>
    <submittedName>
        <fullName evidence="1">Uncharacterized protein</fullName>
    </submittedName>
</protein>
<dbReference type="Proteomes" id="UP000291116">
    <property type="component" value="Unassembled WGS sequence"/>
</dbReference>